<gene>
    <name evidence="1" type="primary">LONP2_1</name>
    <name evidence="1" type="ORF">K3G42_007095</name>
</gene>
<proteinExistence type="predicted"/>
<accession>A0ACB8EAB9</accession>
<dbReference type="EMBL" id="CM037627">
    <property type="protein sequence ID" value="KAH7989296.1"/>
    <property type="molecule type" value="Genomic_DNA"/>
</dbReference>
<keyword evidence="2" id="KW-1185">Reference proteome</keyword>
<reference evidence="1" key="1">
    <citation type="submission" date="2021-08" db="EMBL/GenBank/DDBJ databases">
        <title>The first chromosome-level gecko genome reveals the dynamic sex chromosomes of Neotropical dwarf geckos (Sphaerodactylidae: Sphaerodactylus).</title>
        <authorList>
            <person name="Pinto B.J."/>
            <person name="Keating S.E."/>
            <person name="Gamble T."/>
        </authorList>
    </citation>
    <scope>NUCLEOTIDE SEQUENCE</scope>
    <source>
        <strain evidence="1">TG3544</strain>
    </source>
</reference>
<sequence>MPEIATNGKEQLLSLLSCRDSCNAAFRAGQEVQPTPGQRSFENDGECKEQVTEDTKPDALSETADLALPPEMPILIDFHALKDILGPPMYELEVSERLNQPGVAIGLAWTPLGGEIMFVEASRMDGEGQLTLTGQLGDVMKESAHLAISWLRSNAKKFQLTNASGSFDLLDNTDIHLHFPAGAVTKDGPSAGVTIVTCLASLFSGRLVRSDVAMTGEITLRGLVLPVGGIKDKVLAAHRAGLKRIILPRRNEKDLEEIVVNVRQDLDFVLTSTLEEVLNAAFEGGFLVKAGLDHFSSKL</sequence>
<protein>
    <submittedName>
        <fullName evidence="1">Lon protease-like protein 2</fullName>
    </submittedName>
</protein>
<dbReference type="Proteomes" id="UP000827872">
    <property type="component" value="Linkage Group LG14"/>
</dbReference>
<comment type="caution">
    <text evidence="1">The sequence shown here is derived from an EMBL/GenBank/DDBJ whole genome shotgun (WGS) entry which is preliminary data.</text>
</comment>
<evidence type="ECO:0000313" key="2">
    <source>
        <dbReference type="Proteomes" id="UP000827872"/>
    </source>
</evidence>
<evidence type="ECO:0000313" key="1">
    <source>
        <dbReference type="EMBL" id="KAH7989296.1"/>
    </source>
</evidence>
<organism evidence="1 2">
    <name type="scientific">Sphaerodactylus townsendi</name>
    <dbReference type="NCBI Taxonomy" id="933632"/>
    <lineage>
        <taxon>Eukaryota</taxon>
        <taxon>Metazoa</taxon>
        <taxon>Chordata</taxon>
        <taxon>Craniata</taxon>
        <taxon>Vertebrata</taxon>
        <taxon>Euteleostomi</taxon>
        <taxon>Lepidosauria</taxon>
        <taxon>Squamata</taxon>
        <taxon>Bifurcata</taxon>
        <taxon>Gekkota</taxon>
        <taxon>Sphaerodactylidae</taxon>
        <taxon>Sphaerodactylus</taxon>
    </lineage>
</organism>
<name>A0ACB8EAB9_9SAUR</name>